<dbReference type="GO" id="GO:0034476">
    <property type="term" value="P:U5 snRNA 3'-end processing"/>
    <property type="evidence" value="ECO:0007669"/>
    <property type="project" value="TreeGrafter"/>
</dbReference>
<dbReference type="GO" id="GO:0000467">
    <property type="term" value="P:exonucleolytic trimming to generate mature 3'-end of 5.8S rRNA from tricistronic rRNA transcript (SSU-rRNA, 5.8S rRNA, LSU-rRNA)"/>
    <property type="evidence" value="ECO:0007669"/>
    <property type="project" value="TreeGrafter"/>
</dbReference>
<evidence type="ECO:0000256" key="4">
    <source>
        <dbReference type="ARBA" id="ARBA00022490"/>
    </source>
</evidence>
<proteinExistence type="inferred from homology"/>
<comment type="subcellular location">
    <subcellularLocation>
        <location evidence="1">Cytoplasm</location>
    </subcellularLocation>
    <subcellularLocation>
        <location evidence="2">Nucleus</location>
        <location evidence="2">Nucleolus</location>
    </subcellularLocation>
</comment>
<gene>
    <name evidence="8" type="primary">RRP42</name>
    <name evidence="8" type="ORF">OHK93_004528</name>
</gene>
<dbReference type="GO" id="GO:0034473">
    <property type="term" value="P:U1 snRNA 3'-end processing"/>
    <property type="evidence" value="ECO:0007669"/>
    <property type="project" value="TreeGrafter"/>
</dbReference>
<dbReference type="PANTHER" id="PTHR11097">
    <property type="entry name" value="EXOSOME COMPLEX EXONUCLEASE RIBOSOMAL RNA PROCESSING PROTEIN"/>
    <property type="match status" value="1"/>
</dbReference>
<keyword evidence="9" id="KW-1185">Reference proteome</keyword>
<evidence type="ECO:0000313" key="8">
    <source>
        <dbReference type="EMBL" id="MDI1492746.1"/>
    </source>
</evidence>
<dbReference type="GO" id="GO:0000177">
    <property type="term" value="C:cytoplasmic exosome (RNase complex)"/>
    <property type="evidence" value="ECO:0007669"/>
    <property type="project" value="TreeGrafter"/>
</dbReference>
<keyword evidence="4" id="KW-0963">Cytoplasm</keyword>
<evidence type="ECO:0000256" key="1">
    <source>
        <dbReference type="ARBA" id="ARBA00004496"/>
    </source>
</evidence>
<dbReference type="Gene3D" id="3.30.230.70">
    <property type="entry name" value="GHMP Kinase, N-terminal domain"/>
    <property type="match status" value="2"/>
</dbReference>
<dbReference type="InterPro" id="IPR020568">
    <property type="entry name" value="Ribosomal_Su5_D2-typ_SF"/>
</dbReference>
<comment type="similarity">
    <text evidence="3">Belongs to the RNase PH family.</text>
</comment>
<evidence type="ECO:0000256" key="2">
    <source>
        <dbReference type="ARBA" id="ARBA00004604"/>
    </source>
</evidence>
<evidence type="ECO:0000256" key="5">
    <source>
        <dbReference type="ARBA" id="ARBA00022835"/>
    </source>
</evidence>
<feature type="region of interest" description="Disordered" evidence="7">
    <location>
        <begin position="195"/>
        <end position="214"/>
    </location>
</feature>
<feature type="region of interest" description="Disordered" evidence="7">
    <location>
        <begin position="84"/>
        <end position="103"/>
    </location>
</feature>
<accession>A0AA43QWR6</accession>
<dbReference type="GO" id="GO:0034475">
    <property type="term" value="P:U4 snRNA 3'-end processing"/>
    <property type="evidence" value="ECO:0007669"/>
    <property type="project" value="TreeGrafter"/>
</dbReference>
<dbReference type="InterPro" id="IPR027408">
    <property type="entry name" value="PNPase/RNase_PH_dom_sf"/>
</dbReference>
<dbReference type="EMBL" id="JAPUFD010000021">
    <property type="protein sequence ID" value="MDI1492746.1"/>
    <property type="molecule type" value="Genomic_DNA"/>
</dbReference>
<feature type="region of interest" description="Disordered" evidence="7">
    <location>
        <begin position="286"/>
        <end position="308"/>
    </location>
</feature>
<dbReference type="AlphaFoldDB" id="A0AA43QWR6"/>
<name>A0AA43QWR6_9LECA</name>
<dbReference type="Proteomes" id="UP001161017">
    <property type="component" value="Unassembled WGS sequence"/>
</dbReference>
<evidence type="ECO:0000256" key="7">
    <source>
        <dbReference type="SAM" id="MobiDB-lite"/>
    </source>
</evidence>
<dbReference type="GO" id="GO:0071038">
    <property type="term" value="P:TRAMP-dependent tRNA surveillance pathway"/>
    <property type="evidence" value="ECO:0007669"/>
    <property type="project" value="TreeGrafter"/>
</dbReference>
<protein>
    <recommendedName>
        <fullName evidence="6">Ribosomal RNA-processing protein 42</fullName>
    </recommendedName>
</protein>
<evidence type="ECO:0000313" key="9">
    <source>
        <dbReference type="Proteomes" id="UP001161017"/>
    </source>
</evidence>
<evidence type="ECO:0000256" key="6">
    <source>
        <dbReference type="ARBA" id="ARBA00042523"/>
    </source>
</evidence>
<dbReference type="GO" id="GO:0071035">
    <property type="term" value="P:nuclear polyadenylation-dependent rRNA catabolic process"/>
    <property type="evidence" value="ECO:0007669"/>
    <property type="project" value="TreeGrafter"/>
</dbReference>
<dbReference type="GO" id="GO:0005730">
    <property type="term" value="C:nucleolus"/>
    <property type="evidence" value="ECO:0007669"/>
    <property type="project" value="UniProtKB-SubCell"/>
</dbReference>
<dbReference type="GO" id="GO:0016075">
    <property type="term" value="P:rRNA catabolic process"/>
    <property type="evidence" value="ECO:0007669"/>
    <property type="project" value="TreeGrafter"/>
</dbReference>
<keyword evidence="5" id="KW-0271">Exosome</keyword>
<dbReference type="GO" id="GO:0000176">
    <property type="term" value="C:nuclear exosome (RNase complex)"/>
    <property type="evidence" value="ECO:0007669"/>
    <property type="project" value="UniProtKB-ARBA"/>
</dbReference>
<dbReference type="SUPFAM" id="SSF54211">
    <property type="entry name" value="Ribosomal protein S5 domain 2-like"/>
    <property type="match status" value="1"/>
</dbReference>
<dbReference type="GO" id="GO:0071028">
    <property type="term" value="P:nuclear mRNA surveillance"/>
    <property type="evidence" value="ECO:0007669"/>
    <property type="project" value="TreeGrafter"/>
</dbReference>
<dbReference type="InterPro" id="IPR050590">
    <property type="entry name" value="Exosome_comp_Rrp42_subfam"/>
</dbReference>
<sequence length="350" mass="37212">MPTQQTTLLSPTELAYLHSSLSLNPPLRPDARSPTTFRPLIAETDLLPSTNGSARVCFADGTEGIVGVKADIQKTVLASTQRNGTFKAGENDDVSMGGVGGPQSGLKDEEDIAGPHGEHNWVDVTIDMPGQRDDDSTVVILAQMIHEGLVADGTLPLKLYINRRWHWKLYIDVSDEDPLFNDDWDAALPLYPPYPATSKGKNKEAPATNIPQSSAASSKAPITLLIASVGENIFFDPSREELAVADAVLAVTITSTPPPPSSGIPDQAPTTIKILAIRTIDPPARLSTSSSAALGGEPGFGAEEGKDVGDGWWKPVRGGMKRKVLGKMLEMCVKPGGVGDEVLRGLESFV</sequence>
<reference evidence="8" key="1">
    <citation type="journal article" date="2023" name="Genome Biol. Evol.">
        <title>First Whole Genome Sequence and Flow Cytometry Genome Size Data for the Lichen-Forming Fungus Ramalina farinacea (Ascomycota).</title>
        <authorList>
            <person name="Llewellyn T."/>
            <person name="Mian S."/>
            <person name="Hill R."/>
            <person name="Leitch I.J."/>
            <person name="Gaya E."/>
        </authorList>
    </citation>
    <scope>NUCLEOTIDE SEQUENCE</scope>
    <source>
        <strain evidence="8">LIQ254RAFAR</strain>
    </source>
</reference>
<organism evidence="8 9">
    <name type="scientific">Ramalina farinacea</name>
    <dbReference type="NCBI Taxonomy" id="258253"/>
    <lineage>
        <taxon>Eukaryota</taxon>
        <taxon>Fungi</taxon>
        <taxon>Dikarya</taxon>
        <taxon>Ascomycota</taxon>
        <taxon>Pezizomycotina</taxon>
        <taxon>Lecanoromycetes</taxon>
        <taxon>OSLEUM clade</taxon>
        <taxon>Lecanoromycetidae</taxon>
        <taxon>Lecanorales</taxon>
        <taxon>Lecanorineae</taxon>
        <taxon>Ramalinaceae</taxon>
        <taxon>Ramalina</taxon>
    </lineage>
</organism>
<comment type="caution">
    <text evidence="8">The sequence shown here is derived from an EMBL/GenBank/DDBJ whole genome shotgun (WGS) entry which is preliminary data.</text>
</comment>
<evidence type="ECO:0000256" key="3">
    <source>
        <dbReference type="ARBA" id="ARBA00006678"/>
    </source>
</evidence>
<dbReference type="PANTHER" id="PTHR11097:SF8">
    <property type="entry name" value="EXOSOME COMPLEX COMPONENT RRP42"/>
    <property type="match status" value="1"/>
</dbReference>
<dbReference type="GO" id="GO:0035925">
    <property type="term" value="F:mRNA 3'-UTR AU-rich region binding"/>
    <property type="evidence" value="ECO:0007669"/>
    <property type="project" value="TreeGrafter"/>
</dbReference>